<dbReference type="Gene3D" id="3.90.180.10">
    <property type="entry name" value="Medium-chain alcohol dehydrogenases, catalytic domain"/>
    <property type="match status" value="1"/>
</dbReference>
<dbReference type="InterPro" id="IPR002328">
    <property type="entry name" value="ADH_Zn_CS"/>
</dbReference>
<comment type="similarity">
    <text evidence="5">Belongs to the zinc-containing alcohol dehydrogenase family.</text>
</comment>
<evidence type="ECO:0000256" key="3">
    <source>
        <dbReference type="ARBA" id="ARBA00022833"/>
    </source>
</evidence>
<feature type="domain" description="Enoyl reductase (ER)" evidence="6">
    <location>
        <begin position="6"/>
        <end position="335"/>
    </location>
</feature>
<dbReference type="EMBL" id="JAPUFD010000001">
    <property type="protein sequence ID" value="MDI1485568.1"/>
    <property type="molecule type" value="Genomic_DNA"/>
</dbReference>
<keyword evidence="3 5" id="KW-0862">Zinc</keyword>
<evidence type="ECO:0000259" key="6">
    <source>
        <dbReference type="SMART" id="SM00829"/>
    </source>
</evidence>
<evidence type="ECO:0000313" key="8">
    <source>
        <dbReference type="Proteomes" id="UP001161017"/>
    </source>
</evidence>
<evidence type="ECO:0000256" key="2">
    <source>
        <dbReference type="ARBA" id="ARBA00022723"/>
    </source>
</evidence>
<dbReference type="SUPFAM" id="SSF51735">
    <property type="entry name" value="NAD(P)-binding Rossmann-fold domains"/>
    <property type="match status" value="1"/>
</dbReference>
<dbReference type="InterPro" id="IPR013149">
    <property type="entry name" value="ADH-like_C"/>
</dbReference>
<dbReference type="GO" id="GO:0008270">
    <property type="term" value="F:zinc ion binding"/>
    <property type="evidence" value="ECO:0007669"/>
    <property type="project" value="InterPro"/>
</dbReference>
<dbReference type="InterPro" id="IPR036291">
    <property type="entry name" value="NAD(P)-bd_dom_sf"/>
</dbReference>
<dbReference type="PANTHER" id="PTHR42683">
    <property type="entry name" value="ALDEHYDE REDUCTASE"/>
    <property type="match status" value="1"/>
</dbReference>
<dbReference type="PROSITE" id="PS00065">
    <property type="entry name" value="D_2_HYDROXYACID_DH_1"/>
    <property type="match status" value="1"/>
</dbReference>
<comment type="cofactor">
    <cofactor evidence="1 5">
        <name>Zn(2+)</name>
        <dbReference type="ChEBI" id="CHEBI:29105"/>
    </cofactor>
</comment>
<keyword evidence="4" id="KW-0560">Oxidoreductase</keyword>
<dbReference type="AlphaFoldDB" id="A0AA43TRF1"/>
<dbReference type="Gene3D" id="3.40.50.720">
    <property type="entry name" value="NAD(P)-binding Rossmann-like Domain"/>
    <property type="match status" value="1"/>
</dbReference>
<evidence type="ECO:0000313" key="7">
    <source>
        <dbReference type="EMBL" id="MDI1485568.1"/>
    </source>
</evidence>
<protein>
    <recommendedName>
        <fullName evidence="6">Enoyl reductase (ER) domain-containing protein</fullName>
    </recommendedName>
</protein>
<reference evidence="7" key="1">
    <citation type="journal article" date="2023" name="Genome Biol. Evol.">
        <title>First Whole Genome Sequence and Flow Cytometry Genome Size Data for the Lichen-Forming Fungus Ramalina farinacea (Ascomycota).</title>
        <authorList>
            <person name="Llewellyn T."/>
            <person name="Mian S."/>
            <person name="Hill R."/>
            <person name="Leitch I.J."/>
            <person name="Gaya E."/>
        </authorList>
    </citation>
    <scope>NUCLEOTIDE SEQUENCE</scope>
    <source>
        <strain evidence="7">LIQ254RAFAR</strain>
    </source>
</reference>
<evidence type="ECO:0000256" key="4">
    <source>
        <dbReference type="ARBA" id="ARBA00023002"/>
    </source>
</evidence>
<dbReference type="InterPro" id="IPR020843">
    <property type="entry name" value="ER"/>
</dbReference>
<dbReference type="InterPro" id="IPR011032">
    <property type="entry name" value="GroES-like_sf"/>
</dbReference>
<dbReference type="InterPro" id="IPR047109">
    <property type="entry name" value="CAD-like"/>
</dbReference>
<sequence length="339" mass="36483">MTSDDGSINFTVFRGSKSGKIVGSNVHHAPLTGDQVLVKITHSGLCGTDEHYRHSDQVLGHEGVGTIVSTATDVKGFKKGDIVGFGYLHSTCGDCEHCLTGRETFCPARVWYGNGDYDLGSLASHTVWRASFLFHIPPNMSPAIAAPLQCAGATIFNAIEGYDTRPTERVGVIGVGGLGHLAVQMAAKMGCTVVVFSGTESKKKFAMEALGAKEFHATAGKDKIEHCEPVDRLIVTTSALPSWELYMPILKPEAKIFPLTVAEGDFSFPALPMVQQGITIQGTVVAPRAVHQRMLRFCAEHEVQPVVEEFPMTAEGIQEAFEKMGSGGMRYRGVLVAQD</sequence>
<dbReference type="GO" id="GO:0016616">
    <property type="term" value="F:oxidoreductase activity, acting on the CH-OH group of donors, NAD or NADP as acceptor"/>
    <property type="evidence" value="ECO:0007669"/>
    <property type="project" value="InterPro"/>
</dbReference>
<organism evidence="7 8">
    <name type="scientific">Ramalina farinacea</name>
    <dbReference type="NCBI Taxonomy" id="258253"/>
    <lineage>
        <taxon>Eukaryota</taxon>
        <taxon>Fungi</taxon>
        <taxon>Dikarya</taxon>
        <taxon>Ascomycota</taxon>
        <taxon>Pezizomycotina</taxon>
        <taxon>Lecanoromycetes</taxon>
        <taxon>OSLEUM clade</taxon>
        <taxon>Lecanoromycetidae</taxon>
        <taxon>Lecanorales</taxon>
        <taxon>Lecanorineae</taxon>
        <taxon>Ramalinaceae</taxon>
        <taxon>Ramalina</taxon>
    </lineage>
</organism>
<dbReference type="InterPro" id="IPR029752">
    <property type="entry name" value="D-isomer_DH_CS1"/>
</dbReference>
<keyword evidence="8" id="KW-1185">Reference proteome</keyword>
<accession>A0AA43TRF1</accession>
<dbReference type="SUPFAM" id="SSF50129">
    <property type="entry name" value="GroES-like"/>
    <property type="match status" value="1"/>
</dbReference>
<proteinExistence type="inferred from homology"/>
<dbReference type="CDD" id="cd05283">
    <property type="entry name" value="CAD1"/>
    <property type="match status" value="1"/>
</dbReference>
<dbReference type="Pfam" id="PF00107">
    <property type="entry name" value="ADH_zinc_N"/>
    <property type="match status" value="1"/>
</dbReference>
<dbReference type="InterPro" id="IPR013154">
    <property type="entry name" value="ADH-like_N"/>
</dbReference>
<dbReference type="FunFam" id="3.40.50.720:FF:000022">
    <property type="entry name" value="Cinnamyl alcohol dehydrogenase"/>
    <property type="match status" value="1"/>
</dbReference>
<gene>
    <name evidence="7" type="ORF">OHK93_000706</name>
</gene>
<dbReference type="SMART" id="SM00829">
    <property type="entry name" value="PKS_ER"/>
    <property type="match status" value="1"/>
</dbReference>
<name>A0AA43TRF1_9LECA</name>
<dbReference type="PROSITE" id="PS00059">
    <property type="entry name" value="ADH_ZINC"/>
    <property type="match status" value="1"/>
</dbReference>
<evidence type="ECO:0000256" key="5">
    <source>
        <dbReference type="RuleBase" id="RU361277"/>
    </source>
</evidence>
<comment type="caution">
    <text evidence="7">The sequence shown here is derived from an EMBL/GenBank/DDBJ whole genome shotgun (WGS) entry which is preliminary data.</text>
</comment>
<dbReference type="Pfam" id="PF08240">
    <property type="entry name" value="ADH_N"/>
    <property type="match status" value="1"/>
</dbReference>
<keyword evidence="2 5" id="KW-0479">Metal-binding</keyword>
<dbReference type="Proteomes" id="UP001161017">
    <property type="component" value="Unassembled WGS sequence"/>
</dbReference>
<evidence type="ECO:0000256" key="1">
    <source>
        <dbReference type="ARBA" id="ARBA00001947"/>
    </source>
</evidence>